<comment type="caution">
    <text evidence="1">The sequence shown here is derived from an EMBL/GenBank/DDBJ whole genome shotgun (WGS) entry which is preliminary data.</text>
</comment>
<keyword evidence="2" id="KW-1185">Reference proteome</keyword>
<proteinExistence type="predicted"/>
<protein>
    <recommendedName>
        <fullName evidence="3">Metallo-beta-lactamase superfamily protein</fullName>
    </recommendedName>
</protein>
<evidence type="ECO:0008006" key="3">
    <source>
        <dbReference type="Google" id="ProtNLM"/>
    </source>
</evidence>
<organism evidence="1 2">
    <name type="scientific">Variovorax ureilyticus</name>
    <dbReference type="NCBI Taxonomy" id="1836198"/>
    <lineage>
        <taxon>Bacteria</taxon>
        <taxon>Pseudomonadati</taxon>
        <taxon>Pseudomonadota</taxon>
        <taxon>Betaproteobacteria</taxon>
        <taxon>Burkholderiales</taxon>
        <taxon>Comamonadaceae</taxon>
        <taxon>Variovorax</taxon>
    </lineage>
</organism>
<reference evidence="1 2" key="1">
    <citation type="submission" date="2024-03" db="EMBL/GenBank/DDBJ databases">
        <title>Novel species of the genus Variovorax.</title>
        <authorList>
            <person name="Liu Q."/>
            <person name="Xin Y.-H."/>
        </authorList>
    </citation>
    <scope>NUCLEOTIDE SEQUENCE [LARGE SCALE GENOMIC DNA]</scope>
    <source>
        <strain evidence="1 2">KACC 18899</strain>
    </source>
</reference>
<dbReference type="RefSeq" id="WP_340360113.1">
    <property type="nucleotide sequence ID" value="NZ_JBBKZU010000015.1"/>
</dbReference>
<dbReference type="InterPro" id="IPR036866">
    <property type="entry name" value="RibonucZ/Hydroxyglut_hydro"/>
</dbReference>
<evidence type="ECO:0000313" key="1">
    <source>
        <dbReference type="EMBL" id="MEJ8814888.1"/>
    </source>
</evidence>
<dbReference type="EMBL" id="JBBKZU010000015">
    <property type="protein sequence ID" value="MEJ8814888.1"/>
    <property type="molecule type" value="Genomic_DNA"/>
</dbReference>
<dbReference type="Gene3D" id="3.60.15.10">
    <property type="entry name" value="Ribonuclease Z/Hydroxyacylglutathione hydrolase-like"/>
    <property type="match status" value="1"/>
</dbReference>
<dbReference type="SUPFAM" id="SSF56281">
    <property type="entry name" value="Metallo-hydrolase/oxidoreductase"/>
    <property type="match status" value="1"/>
</dbReference>
<name>A0ABU8VMS3_9BURK</name>
<evidence type="ECO:0000313" key="2">
    <source>
        <dbReference type="Proteomes" id="UP001365846"/>
    </source>
</evidence>
<accession>A0ABU8VMS3</accession>
<gene>
    <name evidence="1" type="ORF">WKW77_27705</name>
</gene>
<dbReference type="Proteomes" id="UP001365846">
    <property type="component" value="Unassembled WGS sequence"/>
</dbReference>
<sequence>MKQSTECVRIRMFRQGLGDSFLLSFPGDAGEVHVLIDFGVLLGTPDAKAKMQEVAGHIVSATNGKLDVMVATHEHWDHVSGFAQAQALLERDKLEVGESWVAWTEKPGEPLADELRGRRAAALNRIAAASRQIGASADPSAQKSAARLNAILEFWGGQGAAARATTRTAMDWVKSRTAPRPPRYLFPGETFTLPGAKRVRVYVLGPPHDSKWIRKSDPTKSASEVYQLAAASGADFSLFSAIDALEAGAMPGDQPFDEWFRISEKAARRNAFFRDRYDKGPAWRRIENDWLGPSGALALQLDSDTNNTSLVLAFELGDSGGVLLFPADAQVGNWMSWDEIEWSVDADGGAAARKVRAGQLLARTVFYKIGHHGSHNATLREKGLELMTDDGLVAMLPLDRPTASKMEWNMPFPSLYERLGERCRGRILDLELGMPAKPPGMSEADWARFQQRVDVQDDWIDYRIPL</sequence>